<accession>A0ABW4J3Q4</accession>
<keyword evidence="2" id="KW-1185">Reference proteome</keyword>
<gene>
    <name evidence="1" type="ORF">ACFSL4_35700</name>
</gene>
<organism evidence="1 2">
    <name type="scientific">Streptomyces caeni</name>
    <dbReference type="NCBI Taxonomy" id="2307231"/>
    <lineage>
        <taxon>Bacteria</taxon>
        <taxon>Bacillati</taxon>
        <taxon>Actinomycetota</taxon>
        <taxon>Actinomycetes</taxon>
        <taxon>Kitasatosporales</taxon>
        <taxon>Streptomycetaceae</taxon>
        <taxon>Streptomyces</taxon>
    </lineage>
</organism>
<evidence type="ECO:0000313" key="2">
    <source>
        <dbReference type="Proteomes" id="UP001597261"/>
    </source>
</evidence>
<dbReference type="EMBL" id="JBHUDX010000135">
    <property type="protein sequence ID" value="MFD1663368.1"/>
    <property type="molecule type" value="Genomic_DNA"/>
</dbReference>
<dbReference type="Proteomes" id="UP001597261">
    <property type="component" value="Unassembled WGS sequence"/>
</dbReference>
<dbReference type="RefSeq" id="WP_381092102.1">
    <property type="nucleotide sequence ID" value="NZ_JBHUDX010000135.1"/>
</dbReference>
<evidence type="ECO:0000313" key="1">
    <source>
        <dbReference type="EMBL" id="MFD1663368.1"/>
    </source>
</evidence>
<name>A0ABW4J3Q4_9ACTN</name>
<sequence>MRQASEHNHDLIVQRYTLPNGIPPKAYLTTLTQMRCETVVTVGPRLADAVASKTLHGRFVVVTDHNLTAPHATSLTPANATSAAIAATIRDPSS</sequence>
<comment type="caution">
    <text evidence="1">The sequence shown here is derived from an EMBL/GenBank/DDBJ whole genome shotgun (WGS) entry which is preliminary data.</text>
</comment>
<evidence type="ECO:0008006" key="3">
    <source>
        <dbReference type="Google" id="ProtNLM"/>
    </source>
</evidence>
<protein>
    <recommendedName>
        <fullName evidence="3">Isochorismatase family protein</fullName>
    </recommendedName>
</protein>
<reference evidence="2" key="1">
    <citation type="journal article" date="2019" name="Int. J. Syst. Evol. Microbiol.">
        <title>The Global Catalogue of Microorganisms (GCM) 10K type strain sequencing project: providing services to taxonomists for standard genome sequencing and annotation.</title>
        <authorList>
            <consortium name="The Broad Institute Genomics Platform"/>
            <consortium name="The Broad Institute Genome Sequencing Center for Infectious Disease"/>
            <person name="Wu L."/>
            <person name="Ma J."/>
        </authorList>
    </citation>
    <scope>NUCLEOTIDE SEQUENCE [LARGE SCALE GENOMIC DNA]</scope>
    <source>
        <strain evidence="2">CGMCC 1.12470</strain>
    </source>
</reference>
<proteinExistence type="predicted"/>